<dbReference type="SMART" id="SM01134">
    <property type="entry name" value="DeoRC"/>
    <property type="match status" value="1"/>
</dbReference>
<evidence type="ECO:0000256" key="3">
    <source>
        <dbReference type="ARBA" id="ARBA00023163"/>
    </source>
</evidence>
<dbReference type="SUPFAM" id="SSF100950">
    <property type="entry name" value="NagB/RpiA/CoA transferase-like"/>
    <property type="match status" value="1"/>
</dbReference>
<dbReference type="Gene3D" id="3.40.50.1360">
    <property type="match status" value="1"/>
</dbReference>
<keyword evidence="2" id="KW-0805">Transcription regulation</keyword>
<dbReference type="SUPFAM" id="SSF46785">
    <property type="entry name" value="Winged helix' DNA-binding domain"/>
    <property type="match status" value="1"/>
</dbReference>
<evidence type="ECO:0000259" key="4">
    <source>
        <dbReference type="PROSITE" id="PS51000"/>
    </source>
</evidence>
<name>A0ABX7C4B6_9HYPH</name>
<evidence type="ECO:0000256" key="2">
    <source>
        <dbReference type="ARBA" id="ARBA00023015"/>
    </source>
</evidence>
<reference evidence="5 6" key="1">
    <citation type="submission" date="2021-01" db="EMBL/GenBank/DDBJ databases">
        <title>Genome seq and assembly of Devosia sp. LEGU1.</title>
        <authorList>
            <person name="Chhetri G."/>
        </authorList>
    </citation>
    <scope>NUCLEOTIDE SEQUENCE [LARGE SCALE GENOMIC DNA]</scope>
    <source>
        <strain evidence="5 6">LEGU1</strain>
    </source>
</reference>
<proteinExistence type="predicted"/>
<sequence>MTDETLTLRQIAIADLLREERYLPISDLANRFTVTTQTIRRDAAVLCDLGLARRLHKGIKAMDFPGTENLAYAKRSMLNAIAKRDIAELVAELVPVDQDVSVSLGIGTTPEQIAVALARRERLMVATNNLNVAFALSGKPNIRVHVSGGQMRPLDRDFVGIEPIGFFSQYRVDFGITGVGGIDENGDFYDFSAEEVAIRQAILGNCRQRVVVADTSKFGRSAPVRGGSLDSVDILVTDLPPPPSVQAAARQVGVRLVYRQKRNLNLLPSKD</sequence>
<dbReference type="EMBL" id="CP068046">
    <property type="protein sequence ID" value="QQR38079.1"/>
    <property type="molecule type" value="Genomic_DNA"/>
</dbReference>
<dbReference type="InterPro" id="IPR050313">
    <property type="entry name" value="Carb_Metab_HTH_regulators"/>
</dbReference>
<dbReference type="Gene3D" id="1.10.10.10">
    <property type="entry name" value="Winged helix-like DNA-binding domain superfamily/Winged helix DNA-binding domain"/>
    <property type="match status" value="1"/>
</dbReference>
<dbReference type="Pfam" id="PF00455">
    <property type="entry name" value="DeoRC"/>
    <property type="match status" value="1"/>
</dbReference>
<dbReference type="InterPro" id="IPR036390">
    <property type="entry name" value="WH_DNA-bd_sf"/>
</dbReference>
<dbReference type="RefSeq" id="WP_201629957.1">
    <property type="nucleotide sequence ID" value="NZ_CP068046.1"/>
</dbReference>
<feature type="domain" description="HTH deoR-type" evidence="4">
    <location>
        <begin position="6"/>
        <end position="61"/>
    </location>
</feature>
<accession>A0ABX7C4B6</accession>
<protein>
    <submittedName>
        <fullName evidence="5">DeoR/GlpR transcriptional regulator</fullName>
    </submittedName>
</protein>
<dbReference type="InterPro" id="IPR014036">
    <property type="entry name" value="DeoR-like_C"/>
</dbReference>
<dbReference type="Proteomes" id="UP000595857">
    <property type="component" value="Chromosome"/>
</dbReference>
<keyword evidence="3" id="KW-0804">Transcription</keyword>
<dbReference type="InterPro" id="IPR036388">
    <property type="entry name" value="WH-like_DNA-bd_sf"/>
</dbReference>
<gene>
    <name evidence="5" type="ORF">JI748_09755</name>
</gene>
<evidence type="ECO:0000313" key="5">
    <source>
        <dbReference type="EMBL" id="QQR38079.1"/>
    </source>
</evidence>
<dbReference type="SMART" id="SM00420">
    <property type="entry name" value="HTH_DEOR"/>
    <property type="match status" value="1"/>
</dbReference>
<organism evidence="5 6">
    <name type="scientific">Devosia rhizoryzae</name>
    <dbReference type="NCBI Taxonomy" id="2774137"/>
    <lineage>
        <taxon>Bacteria</taxon>
        <taxon>Pseudomonadati</taxon>
        <taxon>Pseudomonadota</taxon>
        <taxon>Alphaproteobacteria</taxon>
        <taxon>Hyphomicrobiales</taxon>
        <taxon>Devosiaceae</taxon>
        <taxon>Devosia</taxon>
    </lineage>
</organism>
<keyword evidence="6" id="KW-1185">Reference proteome</keyword>
<dbReference type="InterPro" id="IPR037171">
    <property type="entry name" value="NagB/RpiA_transferase-like"/>
</dbReference>
<keyword evidence="1" id="KW-0678">Repressor</keyword>
<dbReference type="Pfam" id="PF08220">
    <property type="entry name" value="HTH_DeoR"/>
    <property type="match status" value="1"/>
</dbReference>
<dbReference type="PROSITE" id="PS51000">
    <property type="entry name" value="HTH_DEOR_2"/>
    <property type="match status" value="1"/>
</dbReference>
<evidence type="ECO:0000256" key="1">
    <source>
        <dbReference type="ARBA" id="ARBA00022491"/>
    </source>
</evidence>
<dbReference type="PANTHER" id="PTHR30363">
    <property type="entry name" value="HTH-TYPE TRANSCRIPTIONAL REGULATOR SRLR-RELATED"/>
    <property type="match status" value="1"/>
</dbReference>
<dbReference type="InterPro" id="IPR001034">
    <property type="entry name" value="DeoR_HTH"/>
</dbReference>
<dbReference type="PANTHER" id="PTHR30363:SF4">
    <property type="entry name" value="GLYCEROL-3-PHOSPHATE REGULON REPRESSOR"/>
    <property type="match status" value="1"/>
</dbReference>
<evidence type="ECO:0000313" key="6">
    <source>
        <dbReference type="Proteomes" id="UP000595857"/>
    </source>
</evidence>